<evidence type="ECO:0000256" key="8">
    <source>
        <dbReference type="ARBA" id="ARBA00023034"/>
    </source>
</evidence>
<evidence type="ECO:0000256" key="10">
    <source>
        <dbReference type="SAM" id="MobiDB-lite"/>
    </source>
</evidence>
<feature type="transmembrane region" description="Helical" evidence="11">
    <location>
        <begin position="33"/>
        <end position="51"/>
    </location>
</feature>
<keyword evidence="6 11" id="KW-0812">Transmembrane</keyword>
<evidence type="ECO:0000256" key="6">
    <source>
        <dbReference type="ARBA" id="ARBA00022692"/>
    </source>
</evidence>
<dbReference type="Pfam" id="PF09335">
    <property type="entry name" value="VTT_dom"/>
    <property type="match status" value="1"/>
</dbReference>
<reference evidence="13 14" key="1">
    <citation type="submission" date="2014-04" db="EMBL/GenBank/DDBJ databases">
        <authorList>
            <consortium name="DOE Joint Genome Institute"/>
            <person name="Kuo A."/>
            <person name="Girlanda M."/>
            <person name="Perotto S."/>
            <person name="Kohler A."/>
            <person name="Nagy L.G."/>
            <person name="Floudas D."/>
            <person name="Copeland A."/>
            <person name="Barry K.W."/>
            <person name="Cichocki N."/>
            <person name="Veneault-Fourrey C."/>
            <person name="LaButti K."/>
            <person name="Lindquist E.A."/>
            <person name="Lipzen A."/>
            <person name="Lundell T."/>
            <person name="Morin E."/>
            <person name="Murat C."/>
            <person name="Sun H."/>
            <person name="Tunlid A."/>
            <person name="Henrissat B."/>
            <person name="Grigoriev I.V."/>
            <person name="Hibbett D.S."/>
            <person name="Martin F."/>
            <person name="Nordberg H.P."/>
            <person name="Cantor M.N."/>
            <person name="Hua S.X."/>
        </authorList>
    </citation>
    <scope>NUCLEOTIDE SEQUENCE [LARGE SCALE GENOMIC DNA]</scope>
    <source>
        <strain evidence="13 14">MUT 4182</strain>
    </source>
</reference>
<accession>A0A0C3QM20</accession>
<name>A0A0C3QM20_9AGAM</name>
<comment type="function">
    <text evidence="1">Golgi membrane protein involved in vesicular trafficking and spindle migration.</text>
</comment>
<evidence type="ECO:0000256" key="4">
    <source>
        <dbReference type="ARBA" id="ARBA00013533"/>
    </source>
</evidence>
<dbReference type="GO" id="GO:0000022">
    <property type="term" value="P:mitotic spindle elongation"/>
    <property type="evidence" value="ECO:0007669"/>
    <property type="project" value="TreeGrafter"/>
</dbReference>
<comment type="subcellular location">
    <subcellularLocation>
        <location evidence="2">Golgi apparatus membrane</location>
        <topology evidence="2">Multi-pass membrane protein</topology>
    </subcellularLocation>
</comment>
<evidence type="ECO:0000256" key="11">
    <source>
        <dbReference type="SAM" id="Phobius"/>
    </source>
</evidence>
<dbReference type="Proteomes" id="UP000054248">
    <property type="component" value="Unassembled WGS sequence"/>
</dbReference>
<dbReference type="EMBL" id="KN822945">
    <property type="protein sequence ID" value="KIO33910.1"/>
    <property type="molecule type" value="Genomic_DNA"/>
</dbReference>
<dbReference type="InterPro" id="IPR051076">
    <property type="entry name" value="Golgi_membrane_TVP38/TMEM64"/>
</dbReference>
<keyword evidence="9 11" id="KW-0472">Membrane</keyword>
<evidence type="ECO:0000256" key="3">
    <source>
        <dbReference type="ARBA" id="ARBA00008640"/>
    </source>
</evidence>
<reference evidence="14" key="2">
    <citation type="submission" date="2015-01" db="EMBL/GenBank/DDBJ databases">
        <title>Evolutionary Origins and Diversification of the Mycorrhizal Mutualists.</title>
        <authorList>
            <consortium name="DOE Joint Genome Institute"/>
            <consortium name="Mycorrhizal Genomics Consortium"/>
            <person name="Kohler A."/>
            <person name="Kuo A."/>
            <person name="Nagy L.G."/>
            <person name="Floudas D."/>
            <person name="Copeland A."/>
            <person name="Barry K.W."/>
            <person name="Cichocki N."/>
            <person name="Veneault-Fourrey C."/>
            <person name="LaButti K."/>
            <person name="Lindquist E.A."/>
            <person name="Lipzen A."/>
            <person name="Lundell T."/>
            <person name="Morin E."/>
            <person name="Murat C."/>
            <person name="Riley R."/>
            <person name="Ohm R."/>
            <person name="Sun H."/>
            <person name="Tunlid A."/>
            <person name="Henrissat B."/>
            <person name="Grigoriev I.V."/>
            <person name="Hibbett D.S."/>
            <person name="Martin F."/>
        </authorList>
    </citation>
    <scope>NUCLEOTIDE SEQUENCE [LARGE SCALE GENOMIC DNA]</scope>
    <source>
        <strain evidence="14">MUT 4182</strain>
    </source>
</reference>
<comment type="similarity">
    <text evidence="3">Belongs to the TVP38/TMEM64 family.</text>
</comment>
<feature type="transmembrane region" description="Helical" evidence="11">
    <location>
        <begin position="163"/>
        <end position="181"/>
    </location>
</feature>
<dbReference type="STRING" id="1051891.A0A0C3QM20"/>
<dbReference type="PANTHER" id="PTHR47549:SF3">
    <property type="entry name" value="GOLGI APPARATUS MEMBRANE PROTEIN TVP38"/>
    <property type="match status" value="1"/>
</dbReference>
<evidence type="ECO:0000256" key="2">
    <source>
        <dbReference type="ARBA" id="ARBA00004653"/>
    </source>
</evidence>
<dbReference type="GO" id="GO:0000139">
    <property type="term" value="C:Golgi membrane"/>
    <property type="evidence" value="ECO:0007669"/>
    <property type="project" value="UniProtKB-SubCell"/>
</dbReference>
<dbReference type="HOGENOM" id="CLU_036940_1_0_1"/>
<dbReference type="AlphaFoldDB" id="A0A0C3QM20"/>
<sequence length="278" mass="30875">MSYFYAAPMPLYSTLIVLSGYCLGAWYGAVLSYFAALSGAIVVFVLSRTYLRSHLAEMIASAPTSIKRAIRVVEKQPKLLFLIRLSPYPYNLMNALLATSRISFSTYTWCTALSLFKVIVHTTIGASIHKFSDYHTHSHSATNDGDTTESGNDEGDGDDWNKIFTIFGVILCLVVLIYLSWVARRAVDDADDEFADNLPSHHHFRGTGRGRFVRDTDEDEGESVAFLSPMAQDDSRRPSFDFARLAGGAEANVMMESPFRPSMPLSRTPSPYRGVQPS</sequence>
<protein>
    <recommendedName>
        <fullName evidence="4">Golgi apparatus membrane protein TVP38</fullName>
    </recommendedName>
    <alternativeName>
        <fullName evidence="5">Golgi apparatus membrane protein tvp38</fullName>
    </alternativeName>
</protein>
<evidence type="ECO:0000313" key="13">
    <source>
        <dbReference type="EMBL" id="KIO33910.1"/>
    </source>
</evidence>
<keyword evidence="7 11" id="KW-1133">Transmembrane helix</keyword>
<evidence type="ECO:0000259" key="12">
    <source>
        <dbReference type="Pfam" id="PF09335"/>
    </source>
</evidence>
<dbReference type="PANTHER" id="PTHR47549">
    <property type="entry name" value="GOLGI APPARATUS MEMBRANE PROTEIN TVP38-RELATED"/>
    <property type="match status" value="1"/>
</dbReference>
<evidence type="ECO:0000256" key="9">
    <source>
        <dbReference type="ARBA" id="ARBA00023136"/>
    </source>
</evidence>
<gene>
    <name evidence="13" type="ORF">M407DRAFT_227046</name>
</gene>
<evidence type="ECO:0000313" key="14">
    <source>
        <dbReference type="Proteomes" id="UP000054248"/>
    </source>
</evidence>
<keyword evidence="8" id="KW-0333">Golgi apparatus</keyword>
<dbReference type="GO" id="GO:0016192">
    <property type="term" value="P:vesicle-mediated transport"/>
    <property type="evidence" value="ECO:0007669"/>
    <property type="project" value="TreeGrafter"/>
</dbReference>
<dbReference type="OrthoDB" id="166803at2759"/>
<feature type="domain" description="VTT" evidence="12">
    <location>
        <begin position="12"/>
        <end position="126"/>
    </location>
</feature>
<keyword evidence="14" id="KW-1185">Reference proteome</keyword>
<organism evidence="13 14">
    <name type="scientific">Tulasnella calospora MUT 4182</name>
    <dbReference type="NCBI Taxonomy" id="1051891"/>
    <lineage>
        <taxon>Eukaryota</taxon>
        <taxon>Fungi</taxon>
        <taxon>Dikarya</taxon>
        <taxon>Basidiomycota</taxon>
        <taxon>Agaricomycotina</taxon>
        <taxon>Agaricomycetes</taxon>
        <taxon>Cantharellales</taxon>
        <taxon>Tulasnellaceae</taxon>
        <taxon>Tulasnella</taxon>
    </lineage>
</organism>
<evidence type="ECO:0000256" key="7">
    <source>
        <dbReference type="ARBA" id="ARBA00022989"/>
    </source>
</evidence>
<evidence type="ECO:0000256" key="1">
    <source>
        <dbReference type="ARBA" id="ARBA00002978"/>
    </source>
</evidence>
<proteinExistence type="inferred from homology"/>
<dbReference type="InterPro" id="IPR032816">
    <property type="entry name" value="VTT_dom"/>
</dbReference>
<evidence type="ECO:0000256" key="5">
    <source>
        <dbReference type="ARBA" id="ARBA00020673"/>
    </source>
</evidence>
<feature type="region of interest" description="Disordered" evidence="10">
    <location>
        <begin position="258"/>
        <end position="278"/>
    </location>
</feature>